<dbReference type="Proteomes" id="UP000499080">
    <property type="component" value="Unassembled WGS sequence"/>
</dbReference>
<protein>
    <submittedName>
        <fullName evidence="1">Uncharacterized protein</fullName>
    </submittedName>
</protein>
<dbReference type="AlphaFoldDB" id="A0A4Y2L7G3"/>
<comment type="caution">
    <text evidence="1">The sequence shown here is derived from an EMBL/GenBank/DDBJ whole genome shotgun (WGS) entry which is preliminary data.</text>
</comment>
<sequence length="105" mass="11764">MRVCLVSTKQSSICILSREQTSFRGIPTTEFKSSTRDLRRLWLARISPFPLLCVSAIQIIDEISGNTALQSTLFPKSSQTKEVLRKLSCAQEIRVCLVSTKQSSN</sequence>
<evidence type="ECO:0000313" key="1">
    <source>
        <dbReference type="EMBL" id="GBN10641.1"/>
    </source>
</evidence>
<proteinExistence type="predicted"/>
<keyword evidence="2" id="KW-1185">Reference proteome</keyword>
<organism evidence="1 2">
    <name type="scientific">Araneus ventricosus</name>
    <name type="common">Orbweaver spider</name>
    <name type="synonym">Epeira ventricosa</name>
    <dbReference type="NCBI Taxonomy" id="182803"/>
    <lineage>
        <taxon>Eukaryota</taxon>
        <taxon>Metazoa</taxon>
        <taxon>Ecdysozoa</taxon>
        <taxon>Arthropoda</taxon>
        <taxon>Chelicerata</taxon>
        <taxon>Arachnida</taxon>
        <taxon>Araneae</taxon>
        <taxon>Araneomorphae</taxon>
        <taxon>Entelegynae</taxon>
        <taxon>Araneoidea</taxon>
        <taxon>Araneidae</taxon>
        <taxon>Araneus</taxon>
    </lineage>
</organism>
<evidence type="ECO:0000313" key="2">
    <source>
        <dbReference type="Proteomes" id="UP000499080"/>
    </source>
</evidence>
<dbReference type="EMBL" id="BGPR01005488">
    <property type="protein sequence ID" value="GBN10641.1"/>
    <property type="molecule type" value="Genomic_DNA"/>
</dbReference>
<reference evidence="1 2" key="1">
    <citation type="journal article" date="2019" name="Sci. Rep.">
        <title>Orb-weaving spider Araneus ventricosus genome elucidates the spidroin gene catalogue.</title>
        <authorList>
            <person name="Kono N."/>
            <person name="Nakamura H."/>
            <person name="Ohtoshi R."/>
            <person name="Moran D.A.P."/>
            <person name="Shinohara A."/>
            <person name="Yoshida Y."/>
            <person name="Fujiwara M."/>
            <person name="Mori M."/>
            <person name="Tomita M."/>
            <person name="Arakawa K."/>
        </authorList>
    </citation>
    <scope>NUCLEOTIDE SEQUENCE [LARGE SCALE GENOMIC DNA]</scope>
</reference>
<accession>A0A4Y2L7G3</accession>
<gene>
    <name evidence="1" type="ORF">AVEN_12969_1</name>
</gene>
<name>A0A4Y2L7G3_ARAVE</name>